<dbReference type="InterPro" id="IPR007214">
    <property type="entry name" value="YbaK/aa-tRNA-synth-assoc-dom"/>
</dbReference>
<dbReference type="CDD" id="cd04333">
    <property type="entry name" value="ProX_deacylase"/>
    <property type="match status" value="1"/>
</dbReference>
<protein>
    <submittedName>
        <fullName evidence="2">YbaK/prolyl-tRNA synthetase associated region</fullName>
    </submittedName>
</protein>
<dbReference type="HOGENOM" id="CLU_094875_0_0_5"/>
<organism evidence="2 3">
    <name type="scientific">Pelagibacter ubique (strain HTCC1002)</name>
    <dbReference type="NCBI Taxonomy" id="314261"/>
    <lineage>
        <taxon>Bacteria</taxon>
        <taxon>Pseudomonadati</taxon>
        <taxon>Pseudomonadota</taxon>
        <taxon>Alphaproteobacteria</taxon>
        <taxon>Candidatus Pelagibacterales</taxon>
        <taxon>Candidatus Pelagibacteraceae</taxon>
        <taxon>Candidatus Pelagibacter</taxon>
    </lineage>
</organism>
<feature type="domain" description="YbaK/aminoacyl-tRNA synthetase-associated" evidence="1">
    <location>
        <begin position="30"/>
        <end position="148"/>
    </location>
</feature>
<sequence length="159" mass="17554">MSLLDKEPVKRVEKFLKNFDQSLEVLVLENSARTALDAATALACDVGAIVKSLLFRSENGFILCLVAGDKRCSLNKLKKIKDKKDISMASPEEVKTQTGYTIGGVSPVGHLEKIEIIIDNSLERFNELFAAAGHPNCVFKINYNDIQKITNGNVEDIIE</sequence>
<dbReference type="Gene3D" id="3.90.960.10">
    <property type="entry name" value="YbaK/aminoacyl-tRNA synthetase-associated domain"/>
    <property type="match status" value="1"/>
</dbReference>
<evidence type="ECO:0000313" key="2">
    <source>
        <dbReference type="EMBL" id="EAS84578.1"/>
    </source>
</evidence>
<dbReference type="InterPro" id="IPR036754">
    <property type="entry name" value="YbaK/aa-tRNA-synt-asso_dom_sf"/>
</dbReference>
<dbReference type="RefSeq" id="WP_006997165.1">
    <property type="nucleotide sequence ID" value="NZ_CH724130.1"/>
</dbReference>
<dbReference type="Pfam" id="PF04073">
    <property type="entry name" value="tRNA_edit"/>
    <property type="match status" value="1"/>
</dbReference>
<accession>Q1V2F0</accession>
<proteinExistence type="predicted"/>
<evidence type="ECO:0000259" key="1">
    <source>
        <dbReference type="Pfam" id="PF04073"/>
    </source>
</evidence>
<name>Q1V2F0_PELU1</name>
<dbReference type="Proteomes" id="UP000005306">
    <property type="component" value="Unassembled WGS sequence"/>
</dbReference>
<keyword evidence="2" id="KW-0030">Aminoacyl-tRNA synthetase</keyword>
<dbReference type="AlphaFoldDB" id="Q1V2F0"/>
<dbReference type="GO" id="GO:0002161">
    <property type="term" value="F:aminoacyl-tRNA deacylase activity"/>
    <property type="evidence" value="ECO:0007669"/>
    <property type="project" value="InterPro"/>
</dbReference>
<dbReference type="EMBL" id="AAPV01000001">
    <property type="protein sequence ID" value="EAS84578.1"/>
    <property type="molecule type" value="Genomic_DNA"/>
</dbReference>
<reference evidence="2 3" key="1">
    <citation type="submission" date="2006-04" db="EMBL/GenBank/DDBJ databases">
        <authorList>
            <person name="Giovannoni S.J."/>
            <person name="Cho J.-C."/>
            <person name="Ferriera S."/>
            <person name="Johnson J."/>
            <person name="Kravitz S."/>
            <person name="Halpern A."/>
            <person name="Remington K."/>
            <person name="Beeson K."/>
            <person name="Tran B."/>
            <person name="Rogers Y.-H."/>
            <person name="Friedman R."/>
            <person name="Venter J.C."/>
        </authorList>
    </citation>
    <scope>NUCLEOTIDE SEQUENCE [LARGE SCALE GENOMIC DNA]</scope>
    <source>
        <strain evidence="2 3">HTCC1002</strain>
    </source>
</reference>
<dbReference type="PANTHER" id="PTHR30411">
    <property type="entry name" value="CYTOPLASMIC PROTEIN"/>
    <property type="match status" value="1"/>
</dbReference>
<comment type="caution">
    <text evidence="2">The sequence shown here is derived from an EMBL/GenBank/DDBJ whole genome shotgun (WGS) entry which is preliminary data.</text>
</comment>
<evidence type="ECO:0000313" key="3">
    <source>
        <dbReference type="Proteomes" id="UP000005306"/>
    </source>
</evidence>
<dbReference type="PANTHER" id="PTHR30411:SF1">
    <property type="entry name" value="CYTOPLASMIC PROTEIN"/>
    <property type="match status" value="1"/>
</dbReference>
<keyword evidence="2" id="KW-0436">Ligase</keyword>
<gene>
    <name evidence="2" type="ORF">PU1002_02636</name>
</gene>
<dbReference type="GO" id="GO:0004812">
    <property type="term" value="F:aminoacyl-tRNA ligase activity"/>
    <property type="evidence" value="ECO:0007669"/>
    <property type="project" value="UniProtKB-KW"/>
</dbReference>
<dbReference type="SUPFAM" id="SSF55826">
    <property type="entry name" value="YbaK/ProRS associated domain"/>
    <property type="match status" value="1"/>
</dbReference>